<keyword evidence="2" id="KW-0677">Repeat</keyword>
<dbReference type="AlphaFoldDB" id="A0A934RQM2"/>
<reference evidence="8" key="1">
    <citation type="submission" date="2021-01" db="EMBL/GenBank/DDBJ databases">
        <title>Modified the classification status of verrucomicrobia.</title>
        <authorList>
            <person name="Feng X."/>
        </authorList>
    </citation>
    <scope>NUCLEOTIDE SEQUENCE</scope>
    <source>
        <strain evidence="8">KCTC 12986</strain>
    </source>
</reference>
<dbReference type="Gene3D" id="4.10.1080.10">
    <property type="entry name" value="TSP type-3 repeat"/>
    <property type="match status" value="1"/>
</dbReference>
<feature type="chain" id="PRO_5036782263" description="Laminin IV type A domain-containing protein" evidence="6">
    <location>
        <begin position="25"/>
        <end position="342"/>
    </location>
</feature>
<feature type="signal peptide" evidence="6">
    <location>
        <begin position="1"/>
        <end position="24"/>
    </location>
</feature>
<proteinExistence type="predicted"/>
<name>A0A934RQM2_9BACT</name>
<feature type="region of interest" description="Disordered" evidence="5">
    <location>
        <begin position="211"/>
        <end position="342"/>
    </location>
</feature>
<dbReference type="GO" id="GO:0005509">
    <property type="term" value="F:calcium ion binding"/>
    <property type="evidence" value="ECO:0007669"/>
    <property type="project" value="InterPro"/>
</dbReference>
<feature type="compositionally biased region" description="Acidic residues" evidence="5">
    <location>
        <begin position="270"/>
        <end position="342"/>
    </location>
</feature>
<evidence type="ECO:0000313" key="9">
    <source>
        <dbReference type="Proteomes" id="UP000604083"/>
    </source>
</evidence>
<gene>
    <name evidence="8" type="ORF">JIN78_13775</name>
</gene>
<keyword evidence="9" id="KW-1185">Reference proteome</keyword>
<keyword evidence="1 6" id="KW-0732">Signal</keyword>
<evidence type="ECO:0000256" key="2">
    <source>
        <dbReference type="ARBA" id="ARBA00022737"/>
    </source>
</evidence>
<evidence type="ECO:0000256" key="1">
    <source>
        <dbReference type="ARBA" id="ARBA00022729"/>
    </source>
</evidence>
<dbReference type="EMBL" id="JAENIO010000042">
    <property type="protein sequence ID" value="MBK1835133.1"/>
    <property type="molecule type" value="Genomic_DNA"/>
</dbReference>
<evidence type="ECO:0000256" key="6">
    <source>
        <dbReference type="SAM" id="SignalP"/>
    </source>
</evidence>
<evidence type="ECO:0000259" key="7">
    <source>
        <dbReference type="Pfam" id="PF00052"/>
    </source>
</evidence>
<organism evidence="8 9">
    <name type="scientific">Roseibacillus ishigakijimensis</name>
    <dbReference type="NCBI Taxonomy" id="454146"/>
    <lineage>
        <taxon>Bacteria</taxon>
        <taxon>Pseudomonadati</taxon>
        <taxon>Verrucomicrobiota</taxon>
        <taxon>Verrucomicrobiia</taxon>
        <taxon>Verrucomicrobiales</taxon>
        <taxon>Verrucomicrobiaceae</taxon>
        <taxon>Roseibacillus</taxon>
    </lineage>
</organism>
<dbReference type="InterPro" id="IPR028974">
    <property type="entry name" value="TSP_type-3_rpt"/>
</dbReference>
<comment type="caution">
    <text evidence="8">The sequence shown here is derived from an EMBL/GenBank/DDBJ whole genome shotgun (WGS) entry which is preliminary data.</text>
</comment>
<evidence type="ECO:0000313" key="8">
    <source>
        <dbReference type="EMBL" id="MBK1835133.1"/>
    </source>
</evidence>
<keyword evidence="3" id="KW-1015">Disulfide bond</keyword>
<feature type="domain" description="Laminin IV type A" evidence="7">
    <location>
        <begin position="95"/>
        <end position="196"/>
    </location>
</feature>
<protein>
    <recommendedName>
        <fullName evidence="7">Laminin IV type A domain-containing protein</fullName>
    </recommendedName>
</protein>
<evidence type="ECO:0000256" key="4">
    <source>
        <dbReference type="ARBA" id="ARBA00023180"/>
    </source>
</evidence>
<dbReference type="Pfam" id="PF00052">
    <property type="entry name" value="Laminin_B"/>
    <property type="match status" value="1"/>
</dbReference>
<keyword evidence="4" id="KW-0325">Glycoprotein</keyword>
<accession>A0A934RQM2</accession>
<dbReference type="RefSeq" id="WP_307833007.1">
    <property type="nucleotide sequence ID" value="NZ_JAENIO010000042.1"/>
</dbReference>
<dbReference type="Proteomes" id="UP000604083">
    <property type="component" value="Unassembled WGS sequence"/>
</dbReference>
<evidence type="ECO:0000256" key="5">
    <source>
        <dbReference type="SAM" id="MobiDB-lite"/>
    </source>
</evidence>
<evidence type="ECO:0000256" key="3">
    <source>
        <dbReference type="ARBA" id="ARBA00023157"/>
    </source>
</evidence>
<dbReference type="InterPro" id="IPR000034">
    <property type="entry name" value="Laminin_IV"/>
</dbReference>
<sequence length="342" mass="38008">MKQRKKYPLVNLTLSLALASPLMADADHDGISNDIEKDKLQVSKNDWEIDKKDLESKAGVISAVGGSLSFNKNKDLYDAAFTDTAAGPGYFKVTKWTGDQSSAYGQRFYFGMATKPLNKTWATPVTQDVMLVAKDGTELVTDLRHGVMEHDLGSMAQAEYCQYSVLLEPETFNTTEEVLSAVLANLSHILIRGEFWVDGEGEQSFLAPAGQYLDESPDTDGDGTHDFQDLDSDNDGIPDSVEGYQDSDGDGLADYRDTDSNNDGILDAPESGDGDEDGDEDGDNDRDEDDDDDRDEDDDDDRDEDDDDDRDEDDDDDRDEDDDDDRDEDDDDDRDEDDDDDR</sequence>
<feature type="non-terminal residue" evidence="8">
    <location>
        <position position="342"/>
    </location>
</feature>